<dbReference type="GO" id="GO:0071972">
    <property type="term" value="F:peptidoglycan L,D-transpeptidase activity"/>
    <property type="evidence" value="ECO:0007669"/>
    <property type="project" value="TreeGrafter"/>
</dbReference>
<name>A0A371X0A1_9HYPH</name>
<dbReference type="GO" id="GO:0016757">
    <property type="term" value="F:glycosyltransferase activity"/>
    <property type="evidence" value="ECO:0007669"/>
    <property type="project" value="UniProtKB-KW"/>
</dbReference>
<dbReference type="PANTHER" id="PTHR30582:SF24">
    <property type="entry name" value="L,D-TRANSPEPTIDASE ERFK_SRFK-RELATED"/>
    <property type="match status" value="1"/>
</dbReference>
<dbReference type="InterPro" id="IPR038063">
    <property type="entry name" value="Transpep_catalytic_dom"/>
</dbReference>
<evidence type="ECO:0000256" key="6">
    <source>
        <dbReference type="ARBA" id="ARBA00022960"/>
    </source>
</evidence>
<dbReference type="UniPathway" id="UPA00219"/>
<dbReference type="AlphaFoldDB" id="A0A371X0A1"/>
<dbReference type="Gene3D" id="2.40.440.10">
    <property type="entry name" value="L,D-transpeptidase catalytic domain-like"/>
    <property type="match status" value="1"/>
</dbReference>
<dbReference type="InterPro" id="IPR005490">
    <property type="entry name" value="LD_TPept_cat_dom"/>
</dbReference>
<evidence type="ECO:0000256" key="2">
    <source>
        <dbReference type="ARBA" id="ARBA00005992"/>
    </source>
</evidence>
<dbReference type="GO" id="GO:0008360">
    <property type="term" value="P:regulation of cell shape"/>
    <property type="evidence" value="ECO:0007669"/>
    <property type="project" value="UniProtKB-UniRule"/>
</dbReference>
<dbReference type="CDD" id="cd16913">
    <property type="entry name" value="YkuD_like"/>
    <property type="match status" value="1"/>
</dbReference>
<evidence type="ECO:0000256" key="9">
    <source>
        <dbReference type="PROSITE-ProRule" id="PRU01373"/>
    </source>
</evidence>
<dbReference type="Proteomes" id="UP000264310">
    <property type="component" value="Unassembled WGS sequence"/>
</dbReference>
<keyword evidence="13" id="KW-1185">Reference proteome</keyword>
<evidence type="ECO:0000313" key="13">
    <source>
        <dbReference type="Proteomes" id="UP000264310"/>
    </source>
</evidence>
<dbReference type="OrthoDB" id="8402157at2"/>
<dbReference type="PROSITE" id="PS52029">
    <property type="entry name" value="LD_TPASE"/>
    <property type="match status" value="1"/>
</dbReference>
<keyword evidence="3" id="KW-0328">Glycosyltransferase</keyword>
<feature type="domain" description="L,D-TPase catalytic" evidence="11">
    <location>
        <begin position="144"/>
        <end position="277"/>
    </location>
</feature>
<keyword evidence="7 9" id="KW-0573">Peptidoglycan synthesis</keyword>
<evidence type="ECO:0000256" key="5">
    <source>
        <dbReference type="ARBA" id="ARBA00022801"/>
    </source>
</evidence>
<feature type="chain" id="PRO_5016738456" evidence="10">
    <location>
        <begin position="31"/>
        <end position="277"/>
    </location>
</feature>
<evidence type="ECO:0000256" key="3">
    <source>
        <dbReference type="ARBA" id="ARBA00022676"/>
    </source>
</evidence>
<keyword evidence="4" id="KW-0808">Transferase</keyword>
<evidence type="ECO:0000313" key="12">
    <source>
        <dbReference type="EMBL" id="RFC62642.1"/>
    </source>
</evidence>
<feature type="active site" description="Nucleophile" evidence="9">
    <location>
        <position position="253"/>
    </location>
</feature>
<dbReference type="GO" id="GO:0005576">
    <property type="term" value="C:extracellular region"/>
    <property type="evidence" value="ECO:0007669"/>
    <property type="project" value="TreeGrafter"/>
</dbReference>
<dbReference type="GO" id="GO:0018104">
    <property type="term" value="P:peptidoglycan-protein cross-linking"/>
    <property type="evidence" value="ECO:0007669"/>
    <property type="project" value="TreeGrafter"/>
</dbReference>
<dbReference type="Pfam" id="PF03734">
    <property type="entry name" value="YkuD"/>
    <property type="match status" value="1"/>
</dbReference>
<accession>A0A371X0A1</accession>
<evidence type="ECO:0000256" key="4">
    <source>
        <dbReference type="ARBA" id="ARBA00022679"/>
    </source>
</evidence>
<evidence type="ECO:0000256" key="8">
    <source>
        <dbReference type="ARBA" id="ARBA00023316"/>
    </source>
</evidence>
<feature type="signal peptide" evidence="10">
    <location>
        <begin position="1"/>
        <end position="30"/>
    </location>
</feature>
<dbReference type="EMBL" id="QURL01000006">
    <property type="protein sequence ID" value="RFC62642.1"/>
    <property type="molecule type" value="Genomic_DNA"/>
</dbReference>
<dbReference type="FunFam" id="2.40.440.10:FF:000002">
    <property type="entry name" value="L,D-transpeptidase ErfK/SrfK"/>
    <property type="match status" value="1"/>
</dbReference>
<sequence>MLRRTSKLSGLLAAVVLAASGASLTMPAEAGQRYVGHQPVEVPAHVRAEWLRQLQHAPRVNAAGVVFARPAPGVAVRTQARTIFSPYPFGQPPVAEPRYHRAAPPPPVPPVAHYAPRREVVRSAGISPEYLPQRVAYATSQKPGTIVVDTRARFLYHVQPGGMAMRYGVGVGKEGFSWRGTHNITAKKQWPGWTPPKEMIARERKKGRILPAHMPGGEANPLGARALYLGSTLYRIHGTNQPWTIGQAVSSGCIRMRNEDVEALYENVGVGTKVVVL</sequence>
<comment type="similarity">
    <text evidence="2">Belongs to the YkuD family.</text>
</comment>
<evidence type="ECO:0000256" key="1">
    <source>
        <dbReference type="ARBA" id="ARBA00004752"/>
    </source>
</evidence>
<keyword evidence="5" id="KW-0378">Hydrolase</keyword>
<reference evidence="12 13" key="1">
    <citation type="submission" date="2018-08" db="EMBL/GenBank/DDBJ databases">
        <title>Fulvimarina sp. 85, whole genome shotgun sequence.</title>
        <authorList>
            <person name="Tuo L."/>
        </authorList>
    </citation>
    <scope>NUCLEOTIDE SEQUENCE [LARGE SCALE GENOMIC DNA]</scope>
    <source>
        <strain evidence="12 13">85</strain>
    </source>
</reference>
<keyword evidence="8 9" id="KW-0961">Cell wall biogenesis/degradation</keyword>
<comment type="caution">
    <text evidence="12">The sequence shown here is derived from an EMBL/GenBank/DDBJ whole genome shotgun (WGS) entry which is preliminary data.</text>
</comment>
<gene>
    <name evidence="12" type="ORF">DYI37_15530</name>
</gene>
<dbReference type="GO" id="GO:0071555">
    <property type="term" value="P:cell wall organization"/>
    <property type="evidence" value="ECO:0007669"/>
    <property type="project" value="UniProtKB-UniRule"/>
</dbReference>
<feature type="active site" description="Proton donor/acceptor" evidence="9">
    <location>
        <position position="237"/>
    </location>
</feature>
<comment type="pathway">
    <text evidence="1 9">Cell wall biogenesis; peptidoglycan biosynthesis.</text>
</comment>
<evidence type="ECO:0000259" key="11">
    <source>
        <dbReference type="PROSITE" id="PS52029"/>
    </source>
</evidence>
<dbReference type="InterPro" id="IPR050979">
    <property type="entry name" value="LD-transpeptidase"/>
</dbReference>
<dbReference type="SUPFAM" id="SSF141523">
    <property type="entry name" value="L,D-transpeptidase catalytic domain-like"/>
    <property type="match status" value="1"/>
</dbReference>
<dbReference type="RefSeq" id="WP_116684165.1">
    <property type="nucleotide sequence ID" value="NZ_QURL01000006.1"/>
</dbReference>
<keyword evidence="10" id="KW-0732">Signal</keyword>
<proteinExistence type="inferred from homology"/>
<dbReference type="PANTHER" id="PTHR30582">
    <property type="entry name" value="L,D-TRANSPEPTIDASE"/>
    <property type="match status" value="1"/>
</dbReference>
<evidence type="ECO:0000256" key="7">
    <source>
        <dbReference type="ARBA" id="ARBA00022984"/>
    </source>
</evidence>
<keyword evidence="6 9" id="KW-0133">Cell shape</keyword>
<protein>
    <submittedName>
        <fullName evidence="12">L,D-transpeptidase</fullName>
    </submittedName>
</protein>
<evidence type="ECO:0000256" key="10">
    <source>
        <dbReference type="SAM" id="SignalP"/>
    </source>
</evidence>
<organism evidence="12 13">
    <name type="scientific">Fulvimarina endophytica</name>
    <dbReference type="NCBI Taxonomy" id="2293836"/>
    <lineage>
        <taxon>Bacteria</taxon>
        <taxon>Pseudomonadati</taxon>
        <taxon>Pseudomonadota</taxon>
        <taxon>Alphaproteobacteria</taxon>
        <taxon>Hyphomicrobiales</taxon>
        <taxon>Aurantimonadaceae</taxon>
        <taxon>Fulvimarina</taxon>
    </lineage>
</organism>